<dbReference type="EMBL" id="JAUTAN010000001">
    <property type="protein sequence ID" value="MDQ1105013.1"/>
    <property type="molecule type" value="Genomic_DNA"/>
</dbReference>
<evidence type="ECO:0000256" key="8">
    <source>
        <dbReference type="ARBA" id="ARBA00022679"/>
    </source>
</evidence>
<dbReference type="AlphaFoldDB" id="A0AAJ1U4K0"/>
<dbReference type="Proteomes" id="UP001239215">
    <property type="component" value="Unassembled WGS sequence"/>
</dbReference>
<evidence type="ECO:0000256" key="7">
    <source>
        <dbReference type="ARBA" id="ARBA00022605"/>
    </source>
</evidence>
<evidence type="ECO:0000256" key="15">
    <source>
        <dbReference type="RuleBase" id="RU004106"/>
    </source>
</evidence>
<dbReference type="PANTHER" id="PTHR11825:SF44">
    <property type="entry name" value="BRANCHED-CHAIN-AMINO-ACID AMINOTRANSFERASE"/>
    <property type="match status" value="1"/>
</dbReference>
<dbReference type="InterPro" id="IPR033939">
    <property type="entry name" value="BCAT_family"/>
</dbReference>
<dbReference type="PIRSF" id="PIRSF006468">
    <property type="entry name" value="BCAT1"/>
    <property type="match status" value="1"/>
</dbReference>
<dbReference type="InterPro" id="IPR043131">
    <property type="entry name" value="BCAT-like_N"/>
</dbReference>
<dbReference type="EC" id="2.6.1.42" evidence="17"/>
<dbReference type="SUPFAM" id="SSF56752">
    <property type="entry name" value="D-aminoacid aminotransferase-like PLP-dependent enzymes"/>
    <property type="match status" value="1"/>
</dbReference>
<dbReference type="GO" id="GO:0009082">
    <property type="term" value="P:branched-chain amino acid biosynthetic process"/>
    <property type="evidence" value="ECO:0007669"/>
    <property type="project" value="UniProtKB-KW"/>
</dbReference>
<keyword evidence="8 17" id="KW-0808">Transferase</keyword>
<evidence type="ECO:0000256" key="4">
    <source>
        <dbReference type="ARBA" id="ARBA00005072"/>
    </source>
</evidence>
<keyword evidence="10 17" id="KW-0100">Branched-chain amino acid biosynthesis</keyword>
<sequence>MPPMQISTTPNPTPVDDARLAGILASPGFGVHFTDHMLTVEWTPQEGWHAARITPYGPLTLDPATAVLHYAQEIFEGMKAYRHADGSVWLFRPEANAERMARSSARLALPVLDPADFVETVDALVRADERWVPDAEGEKSLYLRPFMFASETFLGVRPSQHVTYMVIASPAGAYFRGGVKPVSLWLTEEYTRAGRGGMGAAKTGGNYASSLVAQQEASAHGCDQVVFLDAQEGRYVEELGGMNMYFVHADGTISTPETGTILEGITRSSIIELAGKLGHQVVERKFTIDEWRDGVTSGDIVEVFACGTAAVVTPVGALKWAGGEVPSATGDAEGGPVTTTIRQALVDIQYGRAEDTFGWMHRVV</sequence>
<keyword evidence="9 16" id="KW-0663">Pyridoxal phosphate</keyword>
<keyword evidence="7 17" id="KW-0028">Amino-acid biosynthesis</keyword>
<reference evidence="18" key="1">
    <citation type="submission" date="2023-07" db="EMBL/GenBank/DDBJ databases">
        <title>Functional and genomic diversity of the sorghum phyllosphere microbiome.</title>
        <authorList>
            <person name="Shade A."/>
        </authorList>
    </citation>
    <scope>NUCLEOTIDE SEQUENCE</scope>
    <source>
        <strain evidence="18">SORGH_AS_1067</strain>
    </source>
</reference>
<evidence type="ECO:0000256" key="12">
    <source>
        <dbReference type="ARBA" id="ARBA00048798"/>
    </source>
</evidence>
<dbReference type="InterPro" id="IPR036038">
    <property type="entry name" value="Aminotransferase-like"/>
</dbReference>
<dbReference type="InterPro" id="IPR005786">
    <property type="entry name" value="B_amino_transII"/>
</dbReference>
<evidence type="ECO:0000256" key="14">
    <source>
        <dbReference type="PIRSR" id="PIRSR006468-1"/>
    </source>
</evidence>
<dbReference type="CDD" id="cd01557">
    <property type="entry name" value="BCAT_beta_family"/>
    <property type="match status" value="1"/>
</dbReference>
<evidence type="ECO:0000256" key="3">
    <source>
        <dbReference type="ARBA" id="ARBA00004931"/>
    </source>
</evidence>
<evidence type="ECO:0000256" key="1">
    <source>
        <dbReference type="ARBA" id="ARBA00001933"/>
    </source>
</evidence>
<evidence type="ECO:0000256" key="2">
    <source>
        <dbReference type="ARBA" id="ARBA00004824"/>
    </source>
</evidence>
<keyword evidence="6 17" id="KW-0032">Aminotransferase</keyword>
<comment type="catalytic activity">
    <reaction evidence="13 17">
        <text>L-leucine + 2-oxoglutarate = 4-methyl-2-oxopentanoate + L-glutamate</text>
        <dbReference type="Rhea" id="RHEA:18321"/>
        <dbReference type="ChEBI" id="CHEBI:16810"/>
        <dbReference type="ChEBI" id="CHEBI:17865"/>
        <dbReference type="ChEBI" id="CHEBI:29985"/>
        <dbReference type="ChEBI" id="CHEBI:57427"/>
        <dbReference type="EC" id="2.6.1.42"/>
    </reaction>
</comment>
<evidence type="ECO:0000313" key="18">
    <source>
        <dbReference type="EMBL" id="MDQ1105013.1"/>
    </source>
</evidence>
<dbReference type="Pfam" id="PF01063">
    <property type="entry name" value="Aminotran_4"/>
    <property type="match status" value="1"/>
</dbReference>
<comment type="cofactor">
    <cofactor evidence="1 16">
        <name>pyridoxal 5'-phosphate</name>
        <dbReference type="ChEBI" id="CHEBI:597326"/>
    </cofactor>
</comment>
<dbReference type="InterPro" id="IPR043132">
    <property type="entry name" value="BCAT-like_C"/>
</dbReference>
<proteinExistence type="inferred from homology"/>
<dbReference type="GO" id="GO:0008652">
    <property type="term" value="P:amino acid biosynthetic process"/>
    <property type="evidence" value="ECO:0007669"/>
    <property type="project" value="UniProtKB-KW"/>
</dbReference>
<evidence type="ECO:0000256" key="5">
    <source>
        <dbReference type="ARBA" id="ARBA00009320"/>
    </source>
</evidence>
<comment type="caution">
    <text evidence="18">The sequence shown here is derived from an EMBL/GenBank/DDBJ whole genome shotgun (WGS) entry which is preliminary data.</text>
</comment>
<evidence type="ECO:0000256" key="6">
    <source>
        <dbReference type="ARBA" id="ARBA00022576"/>
    </source>
</evidence>
<dbReference type="Gene3D" id="3.20.10.10">
    <property type="entry name" value="D-amino Acid Aminotransferase, subunit A, domain 2"/>
    <property type="match status" value="1"/>
</dbReference>
<evidence type="ECO:0000256" key="10">
    <source>
        <dbReference type="ARBA" id="ARBA00023304"/>
    </source>
</evidence>
<protein>
    <recommendedName>
        <fullName evidence="17">Branched-chain-amino-acid aminotransferase</fullName>
        <ecNumber evidence="17">2.6.1.42</ecNumber>
    </recommendedName>
</protein>
<dbReference type="NCBIfam" id="TIGR01123">
    <property type="entry name" value="ilvE_II"/>
    <property type="match status" value="1"/>
</dbReference>
<dbReference type="PROSITE" id="PS00770">
    <property type="entry name" value="AA_TRANSFER_CLASS_4"/>
    <property type="match status" value="1"/>
</dbReference>
<evidence type="ECO:0000256" key="17">
    <source>
        <dbReference type="RuleBase" id="RU004517"/>
    </source>
</evidence>
<comment type="pathway">
    <text evidence="4">Amino-acid biosynthesis; L-leucine biosynthesis; L-leucine from 3-methyl-2-oxobutanoate: step 4/4.</text>
</comment>
<evidence type="ECO:0000256" key="13">
    <source>
        <dbReference type="ARBA" id="ARBA00049229"/>
    </source>
</evidence>
<evidence type="ECO:0000256" key="9">
    <source>
        <dbReference type="ARBA" id="ARBA00022898"/>
    </source>
</evidence>
<dbReference type="Gene3D" id="3.30.470.10">
    <property type="match status" value="1"/>
</dbReference>
<dbReference type="PANTHER" id="PTHR11825">
    <property type="entry name" value="SUBGROUP IIII AMINOTRANSFERASE"/>
    <property type="match status" value="1"/>
</dbReference>
<dbReference type="GO" id="GO:0004084">
    <property type="term" value="F:branched-chain-amino-acid transaminase activity"/>
    <property type="evidence" value="ECO:0007669"/>
    <property type="project" value="UniProtKB-EC"/>
</dbReference>
<organism evidence="18 19">
    <name type="scientific">Nocardioides zeae</name>
    <dbReference type="NCBI Taxonomy" id="1457234"/>
    <lineage>
        <taxon>Bacteria</taxon>
        <taxon>Bacillati</taxon>
        <taxon>Actinomycetota</taxon>
        <taxon>Actinomycetes</taxon>
        <taxon>Propionibacteriales</taxon>
        <taxon>Nocardioidaceae</taxon>
        <taxon>Nocardioides</taxon>
    </lineage>
</organism>
<gene>
    <name evidence="18" type="ORF">QE405_002297</name>
</gene>
<evidence type="ECO:0000313" key="19">
    <source>
        <dbReference type="Proteomes" id="UP001239215"/>
    </source>
</evidence>
<comment type="pathway">
    <text evidence="2">Amino-acid biosynthesis; L-isoleucine biosynthesis; L-isoleucine from 2-oxobutanoate: step 4/4.</text>
</comment>
<dbReference type="InterPro" id="IPR001544">
    <property type="entry name" value="Aminotrans_IV"/>
</dbReference>
<name>A0AAJ1U4K0_9ACTN</name>
<evidence type="ECO:0000256" key="11">
    <source>
        <dbReference type="ARBA" id="ARBA00048212"/>
    </source>
</evidence>
<comment type="catalytic activity">
    <reaction evidence="12 17">
        <text>L-isoleucine + 2-oxoglutarate = (S)-3-methyl-2-oxopentanoate + L-glutamate</text>
        <dbReference type="Rhea" id="RHEA:24801"/>
        <dbReference type="ChEBI" id="CHEBI:16810"/>
        <dbReference type="ChEBI" id="CHEBI:29985"/>
        <dbReference type="ChEBI" id="CHEBI:35146"/>
        <dbReference type="ChEBI" id="CHEBI:58045"/>
        <dbReference type="EC" id="2.6.1.42"/>
    </reaction>
</comment>
<dbReference type="NCBIfam" id="NF009897">
    <property type="entry name" value="PRK13357.1"/>
    <property type="match status" value="1"/>
</dbReference>
<dbReference type="InterPro" id="IPR018300">
    <property type="entry name" value="Aminotrans_IV_CS"/>
</dbReference>
<evidence type="ECO:0000256" key="16">
    <source>
        <dbReference type="RuleBase" id="RU004516"/>
    </source>
</evidence>
<comment type="catalytic activity">
    <reaction evidence="11 17">
        <text>L-valine + 2-oxoglutarate = 3-methyl-2-oxobutanoate + L-glutamate</text>
        <dbReference type="Rhea" id="RHEA:24813"/>
        <dbReference type="ChEBI" id="CHEBI:11851"/>
        <dbReference type="ChEBI" id="CHEBI:16810"/>
        <dbReference type="ChEBI" id="CHEBI:29985"/>
        <dbReference type="ChEBI" id="CHEBI:57762"/>
        <dbReference type="EC" id="2.6.1.42"/>
    </reaction>
</comment>
<comment type="similarity">
    <text evidence="5 15">Belongs to the class-IV pyridoxal-phosphate-dependent aminotransferase family.</text>
</comment>
<accession>A0AAJ1U4K0</accession>
<feature type="modified residue" description="N6-(pyridoxal phosphate)lysine" evidence="14">
    <location>
        <position position="202"/>
    </location>
</feature>
<comment type="pathway">
    <text evidence="3">Amino-acid biosynthesis; L-valine biosynthesis; L-valine from pyruvate: step 4/4.</text>
</comment>